<evidence type="ECO:0000256" key="2">
    <source>
        <dbReference type="SAM" id="Phobius"/>
    </source>
</evidence>
<dbReference type="EMBL" id="AHHD01000211">
    <property type="protein sequence ID" value="EKG18261.1"/>
    <property type="molecule type" value="Genomic_DNA"/>
</dbReference>
<feature type="transmembrane region" description="Helical" evidence="2">
    <location>
        <begin position="183"/>
        <end position="206"/>
    </location>
</feature>
<feature type="transmembrane region" description="Helical" evidence="2">
    <location>
        <begin position="253"/>
        <end position="271"/>
    </location>
</feature>
<feature type="transmembrane region" description="Helical" evidence="2">
    <location>
        <begin position="218"/>
        <end position="241"/>
    </location>
</feature>
<dbReference type="OrthoDB" id="5139479at2759"/>
<evidence type="ECO:0000256" key="1">
    <source>
        <dbReference type="SAM" id="MobiDB-lite"/>
    </source>
</evidence>
<protein>
    <submittedName>
        <fullName evidence="3">Uncharacterized protein</fullName>
    </submittedName>
</protein>
<dbReference type="VEuPathDB" id="FungiDB:MPH_04456"/>
<name>K2R7B1_MACPH</name>
<feature type="transmembrane region" description="Helical" evidence="2">
    <location>
        <begin position="141"/>
        <end position="162"/>
    </location>
</feature>
<keyword evidence="2" id="KW-0472">Membrane</keyword>
<evidence type="ECO:0000313" key="3">
    <source>
        <dbReference type="EMBL" id="EKG18261.1"/>
    </source>
</evidence>
<dbReference type="InParanoid" id="K2R7B1"/>
<comment type="caution">
    <text evidence="3">The sequence shown here is derived from an EMBL/GenBank/DDBJ whole genome shotgun (WGS) entry which is preliminary data.</text>
</comment>
<dbReference type="HOGENOM" id="CLU_025205_0_0_1"/>
<sequence>MTKIWGTSGADNIYLASANDRLYMHFLGQTQGADALHVHHMDRLSKSNGRIKKDDQAVRPPQLETIDLSEWPKYTPAEQDSPVPDHNFLYPPSPDPYRTATRETVDPAEASDENPLQSRRYSRRVSDTRRYSRRIEESSRFGLWTIILLLLAVVMVVLTALYSTGSAKSLMKGKIFTTSSSNAILVLRILTELCAVILGALVVVVVEDLQWALASRPGGVSLLHFVGLDTGTGVWGLLRLLATADWKQKYSSAFRLMILLSIPLPGIILMGDINIELVFFPEHTYPVAAGLSDFNASYISELTDVATTALLVQMGNPVWSNREVVSVEPLGREDGHCTASNVSSKWVPCDESYFMAGGFNSVSPQADDLVNYPDSNAYVVPRVKGYHVEYGKVHDLKTLHDDGNCHLIGSASAAAYWCAAVGPNKELLFGKRHCLALSNSTCLNSTAWTDQLDLATSMFVYRRFATVNYSRANFSILSITDLSEPTLYPIALQDYMLTLSSVVPGFNTSSETRGDNSALAIYAVTALPISDSEVAKKLSLKAIRKAMSVPLDYFQANYFAPGPPIWELTVPRTGLAEDMYTNMSISIMSYQVVAGQVSRWLFLAFACTLLLLCASTIVVTVRICERRPERCGYPSLDFAAVCAHDSLAPDSQYGNGLHRSLTRLKEQPGKFEVAQRIKDERVVLR</sequence>
<keyword evidence="2" id="KW-1133">Transmembrane helix</keyword>
<feature type="transmembrane region" description="Helical" evidence="2">
    <location>
        <begin position="600"/>
        <end position="621"/>
    </location>
</feature>
<organism evidence="3 4">
    <name type="scientific">Macrophomina phaseolina (strain MS6)</name>
    <name type="common">Charcoal rot fungus</name>
    <dbReference type="NCBI Taxonomy" id="1126212"/>
    <lineage>
        <taxon>Eukaryota</taxon>
        <taxon>Fungi</taxon>
        <taxon>Dikarya</taxon>
        <taxon>Ascomycota</taxon>
        <taxon>Pezizomycotina</taxon>
        <taxon>Dothideomycetes</taxon>
        <taxon>Dothideomycetes incertae sedis</taxon>
        <taxon>Botryosphaeriales</taxon>
        <taxon>Botryosphaeriaceae</taxon>
        <taxon>Macrophomina</taxon>
    </lineage>
</organism>
<proteinExistence type="predicted"/>
<reference evidence="3 4" key="1">
    <citation type="journal article" date="2012" name="BMC Genomics">
        <title>Tools to kill: Genome of one of the most destructive plant pathogenic fungi Macrophomina phaseolina.</title>
        <authorList>
            <person name="Islam M.S."/>
            <person name="Haque M.S."/>
            <person name="Islam M.M."/>
            <person name="Emdad E.M."/>
            <person name="Halim A."/>
            <person name="Hossen Q.M.M."/>
            <person name="Hossain M.Z."/>
            <person name="Ahmed B."/>
            <person name="Rahim S."/>
            <person name="Rahman M.S."/>
            <person name="Alam M.M."/>
            <person name="Hou S."/>
            <person name="Wan X."/>
            <person name="Saito J.A."/>
            <person name="Alam M."/>
        </authorList>
    </citation>
    <scope>NUCLEOTIDE SEQUENCE [LARGE SCALE GENOMIC DNA]</scope>
    <source>
        <strain evidence="3 4">MS6</strain>
    </source>
</reference>
<dbReference type="Proteomes" id="UP000007129">
    <property type="component" value="Unassembled WGS sequence"/>
</dbReference>
<dbReference type="AlphaFoldDB" id="K2R7B1"/>
<feature type="region of interest" description="Disordered" evidence="1">
    <location>
        <begin position="70"/>
        <end position="123"/>
    </location>
</feature>
<gene>
    <name evidence="3" type="ORF">MPH_04456</name>
</gene>
<keyword evidence="2" id="KW-0812">Transmembrane</keyword>
<accession>K2R7B1</accession>
<evidence type="ECO:0000313" key="4">
    <source>
        <dbReference type="Proteomes" id="UP000007129"/>
    </source>
</evidence>